<dbReference type="Pfam" id="PF01636">
    <property type="entry name" value="APH"/>
    <property type="match status" value="1"/>
</dbReference>
<gene>
    <name evidence="2" type="ORF">AB1207_20450</name>
</gene>
<comment type="caution">
    <text evidence="2">The sequence shown here is derived from an EMBL/GenBank/DDBJ whole genome shotgun (WGS) entry which is preliminary data.</text>
</comment>
<sequence length="257" mass="28579">MDEELLGGGFSTVVVRRGDTVRRTAAPCSATVQTYLAHLRRVGVDRVPAPGGFDEQGREVLAFVDGTVPWWPWPQVLRSDDGLRQVAGLLLELRAAAATFEDPTDAVWHAGPRRDPAHVVAHGDLGPWNTVWRDDRLVGLIDWDTAGPAPDGWDAAQAAWFFVPLRPATGYRAEEPCFSRDDVERRFSLWCDEVGADPEALLDLVEQVQAADRHRVRDWGGAGREPYATFLARGDLATLDEDAAWLDEFRGRRGRDR</sequence>
<reference evidence="2 3" key="1">
    <citation type="submission" date="2024-07" db="EMBL/GenBank/DDBJ databases">
        <authorList>
            <person name="Thanompreechachai J."/>
            <person name="Duangmal K."/>
        </authorList>
    </citation>
    <scope>NUCLEOTIDE SEQUENCE [LARGE SCALE GENOMIC DNA]</scope>
    <source>
        <strain evidence="2 3">KCTC 19886</strain>
    </source>
</reference>
<evidence type="ECO:0000313" key="3">
    <source>
        <dbReference type="Proteomes" id="UP001555826"/>
    </source>
</evidence>
<proteinExistence type="predicted"/>
<organism evidence="2 3">
    <name type="scientific">Kineococcus endophyticus</name>
    <dbReference type="NCBI Taxonomy" id="1181883"/>
    <lineage>
        <taxon>Bacteria</taxon>
        <taxon>Bacillati</taxon>
        <taxon>Actinomycetota</taxon>
        <taxon>Actinomycetes</taxon>
        <taxon>Kineosporiales</taxon>
        <taxon>Kineosporiaceae</taxon>
        <taxon>Kineococcus</taxon>
    </lineage>
</organism>
<dbReference type="Proteomes" id="UP001555826">
    <property type="component" value="Unassembled WGS sequence"/>
</dbReference>
<dbReference type="EMBL" id="JBFNQN010000015">
    <property type="protein sequence ID" value="MEW9267129.1"/>
    <property type="molecule type" value="Genomic_DNA"/>
</dbReference>
<dbReference type="InterPro" id="IPR002575">
    <property type="entry name" value="Aminoglycoside_PTrfase"/>
</dbReference>
<dbReference type="InterPro" id="IPR011009">
    <property type="entry name" value="Kinase-like_dom_sf"/>
</dbReference>
<dbReference type="RefSeq" id="WP_367640335.1">
    <property type="nucleotide sequence ID" value="NZ_JBFNQN010000015.1"/>
</dbReference>
<protein>
    <submittedName>
        <fullName evidence="2">Phosphotransferase</fullName>
    </submittedName>
</protein>
<dbReference type="InterPro" id="IPR051678">
    <property type="entry name" value="AGP_Transferase"/>
</dbReference>
<keyword evidence="3" id="KW-1185">Reference proteome</keyword>
<dbReference type="PANTHER" id="PTHR21310">
    <property type="entry name" value="AMINOGLYCOSIDE PHOSPHOTRANSFERASE-RELATED-RELATED"/>
    <property type="match status" value="1"/>
</dbReference>
<name>A0ABV3PBW4_9ACTN</name>
<evidence type="ECO:0000259" key="1">
    <source>
        <dbReference type="Pfam" id="PF01636"/>
    </source>
</evidence>
<feature type="domain" description="Aminoglycoside phosphotransferase" evidence="1">
    <location>
        <begin position="108"/>
        <end position="165"/>
    </location>
</feature>
<evidence type="ECO:0000313" key="2">
    <source>
        <dbReference type="EMBL" id="MEW9267129.1"/>
    </source>
</evidence>
<dbReference type="SUPFAM" id="SSF56112">
    <property type="entry name" value="Protein kinase-like (PK-like)"/>
    <property type="match status" value="1"/>
</dbReference>
<dbReference type="Gene3D" id="3.90.1200.10">
    <property type="match status" value="1"/>
</dbReference>
<accession>A0ABV3PBW4</accession>